<dbReference type="Pfam" id="PF00628">
    <property type="entry name" value="PHD"/>
    <property type="match status" value="1"/>
</dbReference>
<dbReference type="InterPro" id="IPR001965">
    <property type="entry name" value="Znf_PHD"/>
</dbReference>
<evidence type="ECO:0000259" key="8">
    <source>
        <dbReference type="PROSITE" id="PS50812"/>
    </source>
</evidence>
<reference evidence="10" key="1">
    <citation type="journal article" date="2023" name="GigaByte">
        <title>Genome assembly of the bearded iris, Iris pallida Lam.</title>
        <authorList>
            <person name="Bruccoleri R.E."/>
            <person name="Oakeley E.J."/>
            <person name="Faust A.M.E."/>
            <person name="Altorfer M."/>
            <person name="Dessus-Babus S."/>
            <person name="Burckhardt D."/>
            <person name="Oertli M."/>
            <person name="Naumann U."/>
            <person name="Petersen F."/>
            <person name="Wong J."/>
        </authorList>
    </citation>
    <scope>NUCLEOTIDE SEQUENCE</scope>
    <source>
        <strain evidence="10">GSM-AAB239-AS_SAM_17_03QT</strain>
    </source>
</reference>
<evidence type="ECO:0000259" key="9">
    <source>
        <dbReference type="PROSITE" id="PS51805"/>
    </source>
</evidence>
<dbReference type="PROSITE" id="PS51805">
    <property type="entry name" value="EPHD"/>
    <property type="match status" value="1"/>
</dbReference>
<feature type="domain" description="PHD-type" evidence="9">
    <location>
        <begin position="598"/>
        <end position="713"/>
    </location>
</feature>
<evidence type="ECO:0000256" key="3">
    <source>
        <dbReference type="ARBA" id="ARBA00022833"/>
    </source>
</evidence>
<dbReference type="Gene3D" id="3.10.390.10">
    <property type="entry name" value="SAND domain-like"/>
    <property type="match status" value="1"/>
</dbReference>
<organism evidence="10 11">
    <name type="scientific">Iris pallida</name>
    <name type="common">Sweet iris</name>
    <dbReference type="NCBI Taxonomy" id="29817"/>
    <lineage>
        <taxon>Eukaryota</taxon>
        <taxon>Viridiplantae</taxon>
        <taxon>Streptophyta</taxon>
        <taxon>Embryophyta</taxon>
        <taxon>Tracheophyta</taxon>
        <taxon>Spermatophyta</taxon>
        <taxon>Magnoliopsida</taxon>
        <taxon>Liliopsida</taxon>
        <taxon>Asparagales</taxon>
        <taxon>Iridaceae</taxon>
        <taxon>Iridoideae</taxon>
        <taxon>Irideae</taxon>
        <taxon>Iris</taxon>
    </lineage>
</organism>
<dbReference type="SMART" id="SM00293">
    <property type="entry name" value="PWWP"/>
    <property type="match status" value="1"/>
</dbReference>
<evidence type="ECO:0000256" key="5">
    <source>
        <dbReference type="PROSITE-ProRule" id="PRU00146"/>
    </source>
</evidence>
<name>A0AAX6IDH4_IRIPA</name>
<comment type="caution">
    <text evidence="10">The sequence shown here is derived from an EMBL/GenBank/DDBJ whole genome shotgun (WGS) entry which is preliminary data.</text>
</comment>
<evidence type="ECO:0000256" key="6">
    <source>
        <dbReference type="SAM" id="MobiDB-lite"/>
    </source>
</evidence>
<gene>
    <name evidence="10" type="ORF">M6B38_261690</name>
</gene>
<feature type="region of interest" description="Disordered" evidence="6">
    <location>
        <begin position="1"/>
        <end position="74"/>
    </location>
</feature>
<evidence type="ECO:0000256" key="4">
    <source>
        <dbReference type="ARBA" id="ARBA00023242"/>
    </source>
</evidence>
<evidence type="ECO:0000259" key="7">
    <source>
        <dbReference type="PROSITE" id="PS50016"/>
    </source>
</evidence>
<protein>
    <submittedName>
        <fullName evidence="10">Histone-lysine N-methyltransferase ATX4-like</fullName>
    </submittedName>
</protein>
<dbReference type="EMBL" id="JANAVB010002393">
    <property type="protein sequence ID" value="KAJ6851316.1"/>
    <property type="molecule type" value="Genomic_DNA"/>
</dbReference>
<dbReference type="InterPro" id="IPR013083">
    <property type="entry name" value="Znf_RING/FYVE/PHD"/>
</dbReference>
<dbReference type="Pfam" id="PF00855">
    <property type="entry name" value="PWWP"/>
    <property type="match status" value="1"/>
</dbReference>
<dbReference type="InterPro" id="IPR000313">
    <property type="entry name" value="PWWP_dom"/>
</dbReference>
<evidence type="ECO:0000256" key="2">
    <source>
        <dbReference type="ARBA" id="ARBA00022771"/>
    </source>
</evidence>
<keyword evidence="2 5" id="KW-0863">Zinc-finger</keyword>
<feature type="region of interest" description="Disordered" evidence="6">
    <location>
        <begin position="139"/>
        <end position="165"/>
    </location>
</feature>
<dbReference type="InterPro" id="IPR050701">
    <property type="entry name" value="Histone_Mod_Regulator"/>
</dbReference>
<keyword evidence="11" id="KW-1185">Reference proteome</keyword>
<dbReference type="InterPro" id="IPR010919">
    <property type="entry name" value="SAND-like_dom_sf"/>
</dbReference>
<dbReference type="Gene3D" id="3.30.40.10">
    <property type="entry name" value="Zinc/RING finger domain, C3HC4 (zinc finger)"/>
    <property type="match status" value="3"/>
</dbReference>
<dbReference type="InterPro" id="IPR011011">
    <property type="entry name" value="Znf_FYVE_PHD"/>
</dbReference>
<dbReference type="AlphaFoldDB" id="A0AAX6IDH4"/>
<feature type="domain" description="PHD-type" evidence="7">
    <location>
        <begin position="544"/>
        <end position="595"/>
    </location>
</feature>
<dbReference type="SUPFAM" id="SSF57903">
    <property type="entry name" value="FYVE/PHD zinc finger"/>
    <property type="match status" value="2"/>
</dbReference>
<dbReference type="InterPro" id="IPR019787">
    <property type="entry name" value="Znf_PHD-finger"/>
</dbReference>
<feature type="domain" description="PHD-type" evidence="7">
    <location>
        <begin position="356"/>
        <end position="411"/>
    </location>
</feature>
<keyword evidence="3" id="KW-0862">Zinc</keyword>
<evidence type="ECO:0000313" key="10">
    <source>
        <dbReference type="EMBL" id="KAJ6851316.1"/>
    </source>
</evidence>
<accession>A0AAX6IDH4</accession>
<dbReference type="Pfam" id="PF13832">
    <property type="entry name" value="zf-HC5HC2H_2"/>
    <property type="match status" value="1"/>
</dbReference>
<dbReference type="PROSITE" id="PS50812">
    <property type="entry name" value="PWWP"/>
    <property type="match status" value="1"/>
</dbReference>
<feature type="compositionally biased region" description="Basic and acidic residues" evidence="6">
    <location>
        <begin position="146"/>
        <end position="157"/>
    </location>
</feature>
<dbReference type="SMART" id="SM00249">
    <property type="entry name" value="PHD"/>
    <property type="match status" value="3"/>
</dbReference>
<feature type="compositionally biased region" description="Basic and acidic residues" evidence="6">
    <location>
        <begin position="86"/>
        <end position="97"/>
    </location>
</feature>
<dbReference type="CDD" id="cd15517">
    <property type="entry name" value="PHD_TCF19_like"/>
    <property type="match status" value="1"/>
</dbReference>
<dbReference type="Gene3D" id="2.30.30.140">
    <property type="match status" value="1"/>
</dbReference>
<sequence length="839" mass="95029">MIVRRSLRTAMPRLKRCKAVSASDSDSSSDSDEDGHGRGAPTPKKRCAPDGDDVSSTEAESGVRRRMTSRGRARFVPARFRDAVLIDPTKREKRGPEDLDPDFDPNPKPRTRPRSVTLYEREDLYWECQNFDARRNSTSRSSVTYVHEESSLSKKEGEQEEEEKGKISVATDQFATGEVVWAQVAGKYLVWPAMVMNPARHATDYVSGAVRVMFFGHSASGIQRDYGWVQQEMIFPFIDYMDRFQGQTELHESKPSDFRVAIEEAFLAEYGFVGKQDDVNISGQSAYQHQLFPGGIQEATGSNHDQECQSQIKAVNRSGLYCGSCGLSLPAESLKQLKCGSEQLVCRHCANLLRSRQYCGICKKIWHHGDTVNLVCCDGCQICVHAECIKMYSNVKDLGNSEYYCPECEPNYAFSDAETKQTQVRSNNKSQKDGCLDTVDVLCNGMEAKYLPDQHMVICKCIPCKGKKLSLGEWERHTGCRSKKWKSSVKVKSTMIPLSRWLEDNHVNVTSSSNAKHVPQKDRRDKLLAVLKGAYDPIYAKWTTERCAVCRWVEDWEDNKIIICNRCQVAVHQECYGARGKQDFTSWVCRACERPHEQRDCCLCPVKGGALKPTDVDTLWVHVTCAWFQPIVFFASAETMEPAVGILHIPSEYFGKACVICKQRHGACTKCYTCSTYYHAMCASRAGFGMELRCSEKNGRQIIECISYCGHHRTPNPDNVLIMNTPQGVFTSKKLLQQKGKPNASRQIRMLQSKFVHAPHDSCLPTYHSETPSSARCLIYKMNETKRKREDAIAHLLMGHCRHSLDAIESVNSHRDEKDTRSFSTFRERLRHLQATIFP</sequence>
<evidence type="ECO:0000256" key="1">
    <source>
        <dbReference type="ARBA" id="ARBA00022723"/>
    </source>
</evidence>
<dbReference type="FunFam" id="3.30.40.10:FF:000464">
    <property type="entry name" value="Histone-lysine N-methyltransferase"/>
    <property type="match status" value="1"/>
</dbReference>
<feature type="region of interest" description="Disordered" evidence="6">
    <location>
        <begin position="86"/>
        <end position="113"/>
    </location>
</feature>
<keyword evidence="1" id="KW-0479">Metal-binding</keyword>
<reference evidence="10" key="2">
    <citation type="submission" date="2023-04" db="EMBL/GenBank/DDBJ databases">
        <authorList>
            <person name="Bruccoleri R.E."/>
            <person name="Oakeley E.J."/>
            <person name="Faust A.-M."/>
            <person name="Dessus-Babus S."/>
            <person name="Altorfer M."/>
            <person name="Burckhardt D."/>
            <person name="Oertli M."/>
            <person name="Naumann U."/>
            <person name="Petersen F."/>
            <person name="Wong J."/>
        </authorList>
    </citation>
    <scope>NUCLEOTIDE SEQUENCE</scope>
    <source>
        <strain evidence="10">GSM-AAB239-AS_SAM_17_03QT</strain>
        <tissue evidence="10">Leaf</tissue>
    </source>
</reference>
<dbReference type="PANTHER" id="PTHR13793">
    <property type="entry name" value="PHD FINGER PROTEINS"/>
    <property type="match status" value="1"/>
</dbReference>
<proteinExistence type="predicted"/>
<dbReference type="Pfam" id="PF13831">
    <property type="entry name" value="PHD_2"/>
    <property type="match status" value="1"/>
</dbReference>
<dbReference type="CDD" id="cd15495">
    <property type="entry name" value="PHD_ATX3_4_5_like"/>
    <property type="match status" value="1"/>
</dbReference>
<feature type="domain" description="PWWP" evidence="8">
    <location>
        <begin position="176"/>
        <end position="240"/>
    </location>
</feature>
<evidence type="ECO:0000313" key="11">
    <source>
        <dbReference type="Proteomes" id="UP001140949"/>
    </source>
</evidence>
<dbReference type="PROSITE" id="PS50016">
    <property type="entry name" value="ZF_PHD_2"/>
    <property type="match status" value="2"/>
</dbReference>
<dbReference type="InterPro" id="IPR042011">
    <property type="entry name" value="ATX3/4/5_PHD"/>
</dbReference>
<dbReference type="GO" id="GO:0008270">
    <property type="term" value="F:zinc ion binding"/>
    <property type="evidence" value="ECO:0007669"/>
    <property type="project" value="UniProtKB-KW"/>
</dbReference>
<dbReference type="GO" id="GO:0006357">
    <property type="term" value="P:regulation of transcription by RNA polymerase II"/>
    <property type="evidence" value="ECO:0007669"/>
    <property type="project" value="TreeGrafter"/>
</dbReference>
<dbReference type="SUPFAM" id="SSF63748">
    <property type="entry name" value="Tudor/PWWP/MBT"/>
    <property type="match status" value="1"/>
</dbReference>
<dbReference type="Proteomes" id="UP001140949">
    <property type="component" value="Unassembled WGS sequence"/>
</dbReference>
<keyword evidence="4" id="KW-0539">Nucleus</keyword>
<dbReference type="PANTHER" id="PTHR13793:SF132">
    <property type="entry name" value="HISTONE-LYSINE N-METHYLTRANSFERASE ATX5"/>
    <property type="match status" value="1"/>
</dbReference>
<dbReference type="PROSITE" id="PS01359">
    <property type="entry name" value="ZF_PHD_1"/>
    <property type="match status" value="1"/>
</dbReference>
<dbReference type="InterPro" id="IPR019786">
    <property type="entry name" value="Zinc_finger_PHD-type_CS"/>
</dbReference>
<feature type="compositionally biased region" description="Basic residues" evidence="6">
    <location>
        <begin position="64"/>
        <end position="73"/>
    </location>
</feature>
<dbReference type="InterPro" id="IPR034732">
    <property type="entry name" value="EPHD"/>
</dbReference>